<dbReference type="EMBL" id="RBIL01000001">
    <property type="protein sequence ID" value="RKQ92044.1"/>
    <property type="molecule type" value="Genomic_DNA"/>
</dbReference>
<keyword evidence="9" id="KW-0482">Metalloprotease</keyword>
<name>A0A660LGI7_9ACTN</name>
<gene>
    <name evidence="10" type="ORF">C8N24_1883</name>
</gene>
<keyword evidence="11" id="KW-1185">Reference proteome</keyword>
<dbReference type="GO" id="GO:0046872">
    <property type="term" value="F:metal ion binding"/>
    <property type="evidence" value="ECO:0007669"/>
    <property type="project" value="UniProtKB-KW"/>
</dbReference>
<evidence type="ECO:0000313" key="10">
    <source>
        <dbReference type="EMBL" id="RKQ92044.1"/>
    </source>
</evidence>
<keyword evidence="5 10" id="KW-0031">Aminopeptidase</keyword>
<evidence type="ECO:0000256" key="7">
    <source>
        <dbReference type="ARBA" id="ARBA00022723"/>
    </source>
</evidence>
<accession>A0A660LGI7</accession>
<evidence type="ECO:0000256" key="4">
    <source>
        <dbReference type="ARBA" id="ARBA00008236"/>
    </source>
</evidence>
<comment type="cofactor">
    <cofactor evidence="2">
        <name>Mg(2+)</name>
        <dbReference type="ChEBI" id="CHEBI:18420"/>
    </cofactor>
</comment>
<dbReference type="GO" id="GO:0006508">
    <property type="term" value="P:proteolysis"/>
    <property type="evidence" value="ECO:0007669"/>
    <property type="project" value="UniProtKB-KW"/>
</dbReference>
<evidence type="ECO:0000256" key="3">
    <source>
        <dbReference type="ARBA" id="ARBA00001947"/>
    </source>
</evidence>
<evidence type="ECO:0000256" key="6">
    <source>
        <dbReference type="ARBA" id="ARBA00022670"/>
    </source>
</evidence>
<sequence>MIDDVRFARLLTDYCLDVQPGQQVLVESSTLAAPLLLELQREILERDAWPLIRASLPGQAEGFWRAAGDRHLDGFPSSELAEAEAIDASLRIQATENANALAGVDPTRLSRAQRARSPLREVVLARRWAITLYPTAAAAQQAGMGTREFADFVTRALFLDREDPAAAWGELRTFQAGLIERLAPKREIHIQAEGTNLRLTVDGRTWINSDGKRNMPSGEVFTGPHETSAEGVIRFTIPTSPRGVVVEDVTLEFRQGRVVSAKAERGDAYLQATLDTDEGARYLGELGIGTNFGIDRPIGAILFDEKIGGTVHLAVGRSYPETGGTNESVVHWDMICDLRQGGTLSADGEVILRDGRFTSS</sequence>
<evidence type="ECO:0000256" key="9">
    <source>
        <dbReference type="ARBA" id="ARBA00023049"/>
    </source>
</evidence>
<evidence type="ECO:0000256" key="8">
    <source>
        <dbReference type="ARBA" id="ARBA00022801"/>
    </source>
</evidence>
<keyword evidence="8" id="KW-0378">Hydrolase</keyword>
<dbReference type="RefSeq" id="WP_245971802.1">
    <property type="nucleotide sequence ID" value="NZ_RBIL01000001.1"/>
</dbReference>
<keyword evidence="7" id="KW-0479">Metal-binding</keyword>
<comment type="cofactor">
    <cofactor evidence="3">
        <name>Zn(2+)</name>
        <dbReference type="ChEBI" id="CHEBI:29105"/>
    </cofactor>
</comment>
<dbReference type="PANTHER" id="PTHR34448">
    <property type="entry name" value="AMINOPEPTIDASE"/>
    <property type="match status" value="1"/>
</dbReference>
<dbReference type="SUPFAM" id="SSF144052">
    <property type="entry name" value="Thermophilic metalloprotease-like"/>
    <property type="match status" value="1"/>
</dbReference>
<comment type="similarity">
    <text evidence="4">Belongs to the peptidase M29 family.</text>
</comment>
<protein>
    <submittedName>
        <fullName evidence="10">Aminopeptidase</fullName>
    </submittedName>
</protein>
<dbReference type="InterPro" id="IPR000787">
    <property type="entry name" value="Peptidase_M29"/>
</dbReference>
<evidence type="ECO:0000256" key="1">
    <source>
        <dbReference type="ARBA" id="ARBA00001941"/>
    </source>
</evidence>
<dbReference type="Proteomes" id="UP000278962">
    <property type="component" value="Unassembled WGS sequence"/>
</dbReference>
<comment type="cofactor">
    <cofactor evidence="1">
        <name>Co(2+)</name>
        <dbReference type="ChEBI" id="CHEBI:48828"/>
    </cofactor>
</comment>
<proteinExistence type="inferred from homology"/>
<dbReference type="Gene3D" id="3.40.1830.10">
    <property type="entry name" value="Thermophilic metalloprotease (M29)"/>
    <property type="match status" value="1"/>
</dbReference>
<reference evidence="10 11" key="1">
    <citation type="submission" date="2018-10" db="EMBL/GenBank/DDBJ databases">
        <title>Genomic Encyclopedia of Archaeal and Bacterial Type Strains, Phase II (KMG-II): from individual species to whole genera.</title>
        <authorList>
            <person name="Goeker M."/>
        </authorList>
    </citation>
    <scope>NUCLEOTIDE SEQUENCE [LARGE SCALE GENOMIC DNA]</scope>
    <source>
        <strain evidence="10 11">DSM 14954</strain>
    </source>
</reference>
<keyword evidence="6" id="KW-0645">Protease</keyword>
<dbReference type="InterPro" id="IPR035097">
    <property type="entry name" value="M29_N-terminal"/>
</dbReference>
<comment type="caution">
    <text evidence="10">The sequence shown here is derived from an EMBL/GenBank/DDBJ whole genome shotgun (WGS) entry which is preliminary data.</text>
</comment>
<dbReference type="PANTHER" id="PTHR34448:SF1">
    <property type="entry name" value="BLL6088 PROTEIN"/>
    <property type="match status" value="1"/>
</dbReference>
<dbReference type="Pfam" id="PF02073">
    <property type="entry name" value="Peptidase_M29"/>
    <property type="match status" value="1"/>
</dbReference>
<dbReference type="GO" id="GO:0008237">
    <property type="term" value="F:metallopeptidase activity"/>
    <property type="evidence" value="ECO:0007669"/>
    <property type="project" value="UniProtKB-KW"/>
</dbReference>
<organism evidence="10 11">
    <name type="scientific">Solirubrobacter pauli</name>
    <dbReference type="NCBI Taxonomy" id="166793"/>
    <lineage>
        <taxon>Bacteria</taxon>
        <taxon>Bacillati</taxon>
        <taxon>Actinomycetota</taxon>
        <taxon>Thermoleophilia</taxon>
        <taxon>Solirubrobacterales</taxon>
        <taxon>Solirubrobacteraceae</taxon>
        <taxon>Solirubrobacter</taxon>
    </lineage>
</organism>
<dbReference type="AlphaFoldDB" id="A0A660LGI7"/>
<evidence type="ECO:0000256" key="2">
    <source>
        <dbReference type="ARBA" id="ARBA00001946"/>
    </source>
</evidence>
<dbReference type="InterPro" id="IPR052170">
    <property type="entry name" value="M29_Exopeptidase"/>
</dbReference>
<evidence type="ECO:0000256" key="5">
    <source>
        <dbReference type="ARBA" id="ARBA00022438"/>
    </source>
</evidence>
<dbReference type="GO" id="GO:0004177">
    <property type="term" value="F:aminopeptidase activity"/>
    <property type="evidence" value="ECO:0007669"/>
    <property type="project" value="UniProtKB-KW"/>
</dbReference>
<evidence type="ECO:0000313" key="11">
    <source>
        <dbReference type="Proteomes" id="UP000278962"/>
    </source>
</evidence>